<keyword evidence="3" id="KW-1185">Reference proteome</keyword>
<accession>A0ABC9WVB3</accession>
<dbReference type="Proteomes" id="UP001623348">
    <property type="component" value="Unassembled WGS sequence"/>
</dbReference>
<evidence type="ECO:0000313" key="3">
    <source>
        <dbReference type="Proteomes" id="UP001623348"/>
    </source>
</evidence>
<name>A0ABC9WVB3_GRUJA</name>
<feature type="compositionally biased region" description="Polar residues" evidence="1">
    <location>
        <begin position="58"/>
        <end position="82"/>
    </location>
</feature>
<gene>
    <name evidence="2" type="ORF">GRJ2_001404600</name>
</gene>
<feature type="compositionally biased region" description="Polar residues" evidence="1">
    <location>
        <begin position="35"/>
        <end position="48"/>
    </location>
</feature>
<organism evidence="2 3">
    <name type="scientific">Grus japonensis</name>
    <name type="common">Japanese crane</name>
    <name type="synonym">Red-crowned crane</name>
    <dbReference type="NCBI Taxonomy" id="30415"/>
    <lineage>
        <taxon>Eukaryota</taxon>
        <taxon>Metazoa</taxon>
        <taxon>Chordata</taxon>
        <taxon>Craniata</taxon>
        <taxon>Vertebrata</taxon>
        <taxon>Euteleostomi</taxon>
        <taxon>Archelosauria</taxon>
        <taxon>Archosauria</taxon>
        <taxon>Dinosauria</taxon>
        <taxon>Saurischia</taxon>
        <taxon>Theropoda</taxon>
        <taxon>Coelurosauria</taxon>
        <taxon>Aves</taxon>
        <taxon>Neognathae</taxon>
        <taxon>Neoaves</taxon>
        <taxon>Gruiformes</taxon>
        <taxon>Gruidae</taxon>
        <taxon>Grus</taxon>
    </lineage>
</organism>
<feature type="region of interest" description="Disordered" evidence="1">
    <location>
        <begin position="35"/>
        <end position="82"/>
    </location>
</feature>
<proteinExistence type="predicted"/>
<reference evidence="2 3" key="1">
    <citation type="submission" date="2024-06" db="EMBL/GenBank/DDBJ databases">
        <title>The draft genome of Grus japonensis, version 3.</title>
        <authorList>
            <person name="Nabeshima K."/>
            <person name="Suzuki S."/>
            <person name="Onuma M."/>
        </authorList>
    </citation>
    <scope>NUCLEOTIDE SEQUENCE [LARGE SCALE GENOMIC DNA]</scope>
    <source>
        <strain evidence="2 3">451A</strain>
    </source>
</reference>
<evidence type="ECO:0000313" key="2">
    <source>
        <dbReference type="EMBL" id="GAB0189393.1"/>
    </source>
</evidence>
<comment type="caution">
    <text evidence="2">The sequence shown here is derived from an EMBL/GenBank/DDBJ whole genome shotgun (WGS) entry which is preliminary data.</text>
</comment>
<evidence type="ECO:0000256" key="1">
    <source>
        <dbReference type="SAM" id="MobiDB-lite"/>
    </source>
</evidence>
<protein>
    <submittedName>
        <fullName evidence="2">Uncharacterized protein</fullName>
    </submittedName>
</protein>
<sequence>MAATSAIVCLQRMAESETSCTVEITAKYLPSTNTQTENRASLMSQKEGSQLDAHTAASELQPSEGNLQNTSCEADSLIGTQG</sequence>
<dbReference type="AlphaFoldDB" id="A0ABC9WVB3"/>
<dbReference type="EMBL" id="BAAFJT010000004">
    <property type="protein sequence ID" value="GAB0189393.1"/>
    <property type="molecule type" value="Genomic_DNA"/>
</dbReference>